<accession>B8IUU0</accession>
<dbReference type="HOGENOM" id="CLU_1179123_0_0_5"/>
<dbReference type="RefSeq" id="WP_015930647.1">
    <property type="nucleotide sequence ID" value="NC_011894.1"/>
</dbReference>
<name>B8IUU0_METNO</name>
<keyword evidence="2" id="KW-1185">Reference proteome</keyword>
<dbReference type="EMBL" id="CP001349">
    <property type="protein sequence ID" value="ACL58998.1"/>
    <property type="molecule type" value="Genomic_DNA"/>
</dbReference>
<reference evidence="1 2" key="1">
    <citation type="submission" date="2009-01" db="EMBL/GenBank/DDBJ databases">
        <title>Complete sequence of chromosome of Methylobacterium nodulans ORS 2060.</title>
        <authorList>
            <consortium name="US DOE Joint Genome Institute"/>
            <person name="Lucas S."/>
            <person name="Copeland A."/>
            <person name="Lapidus A."/>
            <person name="Glavina del Rio T."/>
            <person name="Dalin E."/>
            <person name="Tice H."/>
            <person name="Bruce D."/>
            <person name="Goodwin L."/>
            <person name="Pitluck S."/>
            <person name="Sims D."/>
            <person name="Brettin T."/>
            <person name="Detter J.C."/>
            <person name="Han C."/>
            <person name="Larimer F."/>
            <person name="Land M."/>
            <person name="Hauser L."/>
            <person name="Kyrpides N."/>
            <person name="Ivanova N."/>
            <person name="Marx C.J."/>
            <person name="Richardson P."/>
        </authorList>
    </citation>
    <scope>NUCLEOTIDE SEQUENCE [LARGE SCALE GENOMIC DNA]</scope>
    <source>
        <strain evidence="2">LMG 21967 / CNCM I-2342 / ORS 2060</strain>
    </source>
</reference>
<evidence type="ECO:0000313" key="2">
    <source>
        <dbReference type="Proteomes" id="UP000008207"/>
    </source>
</evidence>
<protein>
    <submittedName>
        <fullName evidence="1">Uncharacterized protein</fullName>
    </submittedName>
</protein>
<proteinExistence type="predicted"/>
<gene>
    <name evidence="1" type="ordered locus">Mnod_4119</name>
</gene>
<dbReference type="Proteomes" id="UP000008207">
    <property type="component" value="Chromosome"/>
</dbReference>
<evidence type="ECO:0000313" key="1">
    <source>
        <dbReference type="EMBL" id="ACL58998.1"/>
    </source>
</evidence>
<dbReference type="AlphaFoldDB" id="B8IUU0"/>
<dbReference type="STRING" id="460265.Mnod_4119"/>
<dbReference type="KEGG" id="mno:Mnod_4119"/>
<dbReference type="OrthoDB" id="7990180at2"/>
<sequence length="235" mass="25753">MSADRNRNAAVAKLASGCVEQASNDGEQEARQIEDAVGSIRAVLSAYEADDQHSRAGCSHKSTEQGHRKILFPCPGEPHGYGTAVAPSSPAYPADPARATYEARFAGFTLGPRGAAPAWDDLGGEAREVCRAAAAAAREGTLDPRDAFTDSMILFAVRYCLGRHSYAPGLCCDWLREHWPHLRPKGRDLILRDIREHVERQESRPPESRDAIAGWEIDLQIWKSFLTWAEAADGR</sequence>
<organism evidence="1 2">
    <name type="scientific">Methylobacterium nodulans (strain LMG 21967 / CNCM I-2342 / ORS 2060)</name>
    <dbReference type="NCBI Taxonomy" id="460265"/>
    <lineage>
        <taxon>Bacteria</taxon>
        <taxon>Pseudomonadati</taxon>
        <taxon>Pseudomonadota</taxon>
        <taxon>Alphaproteobacteria</taxon>
        <taxon>Hyphomicrobiales</taxon>
        <taxon>Methylobacteriaceae</taxon>
        <taxon>Methylobacterium</taxon>
    </lineage>
</organism>